<dbReference type="Gene3D" id="3.40.50.720">
    <property type="entry name" value="NAD(P)-binding Rossmann-like Domain"/>
    <property type="match status" value="1"/>
</dbReference>
<dbReference type="Pfam" id="PF01408">
    <property type="entry name" value="GFO_IDH_MocA"/>
    <property type="match status" value="1"/>
</dbReference>
<reference evidence="4 5" key="1">
    <citation type="submission" date="2019-10" db="EMBL/GenBank/DDBJ databases">
        <title>Description of Paenibacillus terricola sp. nov.</title>
        <authorList>
            <person name="Carlier A."/>
            <person name="Qi S."/>
        </authorList>
    </citation>
    <scope>NUCLEOTIDE SEQUENCE [LARGE SCALE GENOMIC DNA]</scope>
    <source>
        <strain evidence="4 5">LMG 31459</strain>
    </source>
</reference>
<comment type="similarity">
    <text evidence="1">Belongs to the Gfo/Idh/MocA family.</text>
</comment>
<dbReference type="InterPro" id="IPR000683">
    <property type="entry name" value="Gfo/Idh/MocA-like_OxRdtase_N"/>
</dbReference>
<accession>A0ABX1YGT1</accession>
<gene>
    <name evidence="4" type="ORF">GC101_14460</name>
</gene>
<organism evidence="4 5">
    <name type="scientific">Paenibacillus phytohabitans</name>
    <dbReference type="NCBI Taxonomy" id="2654978"/>
    <lineage>
        <taxon>Bacteria</taxon>
        <taxon>Bacillati</taxon>
        <taxon>Bacillota</taxon>
        <taxon>Bacilli</taxon>
        <taxon>Bacillales</taxon>
        <taxon>Paenibacillaceae</taxon>
        <taxon>Paenibacillus</taxon>
    </lineage>
</organism>
<dbReference type="Proteomes" id="UP000596857">
    <property type="component" value="Unassembled WGS sequence"/>
</dbReference>
<evidence type="ECO:0000313" key="4">
    <source>
        <dbReference type="EMBL" id="NOU80073.1"/>
    </source>
</evidence>
<feature type="domain" description="Gfo/Idh/MocA-like oxidoreductase C-terminal" evidence="3">
    <location>
        <begin position="139"/>
        <end position="357"/>
    </location>
</feature>
<protein>
    <submittedName>
        <fullName evidence="4">Gfo/Idh/MocA family oxidoreductase</fullName>
    </submittedName>
</protein>
<dbReference type="Pfam" id="PF02894">
    <property type="entry name" value="GFO_IDH_MocA_C"/>
    <property type="match status" value="1"/>
</dbReference>
<evidence type="ECO:0000313" key="5">
    <source>
        <dbReference type="Proteomes" id="UP000596857"/>
    </source>
</evidence>
<dbReference type="RefSeq" id="WP_042134256.1">
    <property type="nucleotide sequence ID" value="NZ_JBANBW010000051.1"/>
</dbReference>
<dbReference type="SUPFAM" id="SSF55347">
    <property type="entry name" value="Glyceraldehyde-3-phosphate dehydrogenase-like, C-terminal domain"/>
    <property type="match status" value="1"/>
</dbReference>
<feature type="domain" description="Gfo/Idh/MocA-like oxidoreductase N-terminal" evidence="2">
    <location>
        <begin position="6"/>
        <end position="127"/>
    </location>
</feature>
<dbReference type="InterPro" id="IPR036291">
    <property type="entry name" value="NAD(P)-bd_dom_sf"/>
</dbReference>
<name>A0ABX1YGT1_9BACL</name>
<dbReference type="PANTHER" id="PTHR43249:SF1">
    <property type="entry name" value="D-GLUCOSIDE 3-DEHYDROGENASE"/>
    <property type="match status" value="1"/>
</dbReference>
<dbReference type="Gene3D" id="3.30.360.10">
    <property type="entry name" value="Dihydrodipicolinate Reductase, domain 2"/>
    <property type="match status" value="1"/>
</dbReference>
<dbReference type="SUPFAM" id="SSF51735">
    <property type="entry name" value="NAD(P)-binding Rossmann-fold domains"/>
    <property type="match status" value="1"/>
</dbReference>
<evidence type="ECO:0000259" key="3">
    <source>
        <dbReference type="Pfam" id="PF02894"/>
    </source>
</evidence>
<dbReference type="EMBL" id="WHOB01000039">
    <property type="protein sequence ID" value="NOU80073.1"/>
    <property type="molecule type" value="Genomic_DNA"/>
</dbReference>
<dbReference type="PANTHER" id="PTHR43249">
    <property type="entry name" value="UDP-N-ACETYL-2-AMINO-2-DEOXY-D-GLUCURONATE OXIDASE"/>
    <property type="match status" value="1"/>
</dbReference>
<sequence length="360" mass="39620">MSKVYRVGVIGCGGIANGKHLPSLSRQDKVQVVAFCDIIKERAESAAEQYGNADAVVYTDYLELLKDASIDIVHVLTPNDAHADISIAALEAGKHVMCEKPMAKTAADAKRMAEAAKRTGKKLTIGYDNRFRQDSLYLKKVCEAGELGHIYYAKAHAIRRRAVPTWGVFLDEEKQGGGPLIDIGTHALDLTLWMMDNYKPKVVLGTKYHELSRKEEAANAWGPWDPKKFTVEDSAFGMIVMENGATITLEASWALNSLDVDEAKCSLSGTEAGADMKNGLRINGEKHSKLYTNEIELDAGGVAFYEGKTEKATDVELRKWIEAIEEDKDPVVTPEQAYVVSRILEAIYESAQTGKAVYLD</sequence>
<proteinExistence type="inferred from homology"/>
<evidence type="ECO:0000256" key="1">
    <source>
        <dbReference type="ARBA" id="ARBA00010928"/>
    </source>
</evidence>
<keyword evidence="5" id="KW-1185">Reference proteome</keyword>
<comment type="caution">
    <text evidence="4">The sequence shown here is derived from an EMBL/GenBank/DDBJ whole genome shotgun (WGS) entry which is preliminary data.</text>
</comment>
<evidence type="ECO:0000259" key="2">
    <source>
        <dbReference type="Pfam" id="PF01408"/>
    </source>
</evidence>
<dbReference type="InterPro" id="IPR052515">
    <property type="entry name" value="Gfo/Idh/MocA_Oxidoreductase"/>
</dbReference>
<dbReference type="InterPro" id="IPR004104">
    <property type="entry name" value="Gfo/Idh/MocA-like_OxRdtase_C"/>
</dbReference>